<keyword evidence="5" id="KW-0732">Signal</keyword>
<name>A0A4Z0L2N8_9FLAO</name>
<dbReference type="GO" id="GO:0097176">
    <property type="term" value="P:epoxide metabolic process"/>
    <property type="evidence" value="ECO:0007669"/>
    <property type="project" value="TreeGrafter"/>
</dbReference>
<feature type="chain" id="PRO_5021446695" evidence="5">
    <location>
        <begin position="26"/>
        <end position="428"/>
    </location>
</feature>
<dbReference type="OrthoDB" id="9780765at2"/>
<comment type="similarity">
    <text evidence="1">Belongs to the peptidase S33 family.</text>
</comment>
<dbReference type="Proteomes" id="UP000297407">
    <property type="component" value="Unassembled WGS sequence"/>
</dbReference>
<dbReference type="PANTHER" id="PTHR21661">
    <property type="entry name" value="EPOXIDE HYDROLASE 1-RELATED"/>
    <property type="match status" value="1"/>
</dbReference>
<dbReference type="InterPro" id="IPR029058">
    <property type="entry name" value="AB_hydrolase_fold"/>
</dbReference>
<evidence type="ECO:0000259" key="6">
    <source>
        <dbReference type="Pfam" id="PF06441"/>
    </source>
</evidence>
<keyword evidence="3 7" id="KW-0378">Hydrolase</keyword>
<dbReference type="GO" id="GO:0004301">
    <property type="term" value="F:epoxide hydrolase activity"/>
    <property type="evidence" value="ECO:0007669"/>
    <property type="project" value="TreeGrafter"/>
</dbReference>
<dbReference type="PANTHER" id="PTHR21661:SF35">
    <property type="entry name" value="EPOXIDE HYDROLASE"/>
    <property type="match status" value="1"/>
</dbReference>
<evidence type="ECO:0000313" key="7">
    <source>
        <dbReference type="EMBL" id="TGD56583.1"/>
    </source>
</evidence>
<dbReference type="InterPro" id="IPR016292">
    <property type="entry name" value="Epoxide_hydrolase"/>
</dbReference>
<evidence type="ECO:0000256" key="4">
    <source>
        <dbReference type="PIRSR" id="PIRSR001112-1"/>
    </source>
</evidence>
<protein>
    <submittedName>
        <fullName evidence="7">Epoxide hydrolase</fullName>
    </submittedName>
</protein>
<dbReference type="EMBL" id="SRLH01000010">
    <property type="protein sequence ID" value="TGD56583.1"/>
    <property type="molecule type" value="Genomic_DNA"/>
</dbReference>
<evidence type="ECO:0000256" key="3">
    <source>
        <dbReference type="ARBA" id="ARBA00022801"/>
    </source>
</evidence>
<dbReference type="InterPro" id="IPR010497">
    <property type="entry name" value="Epoxide_hydro_N"/>
</dbReference>
<keyword evidence="2" id="KW-0058">Aromatic hydrocarbons catabolism</keyword>
<organism evidence="7 8">
    <name type="scientific">Flavobacterium humi</name>
    <dbReference type="NCBI Taxonomy" id="2562683"/>
    <lineage>
        <taxon>Bacteria</taxon>
        <taxon>Pseudomonadati</taxon>
        <taxon>Bacteroidota</taxon>
        <taxon>Flavobacteriia</taxon>
        <taxon>Flavobacteriales</taxon>
        <taxon>Flavobacteriaceae</taxon>
        <taxon>Flavobacterium</taxon>
    </lineage>
</organism>
<comment type="caution">
    <text evidence="7">The sequence shown here is derived from an EMBL/GenBank/DDBJ whole genome shotgun (WGS) entry which is preliminary data.</text>
</comment>
<dbReference type="PIRSF" id="PIRSF001112">
    <property type="entry name" value="Epoxide_hydrolase"/>
    <property type="match status" value="1"/>
</dbReference>
<evidence type="ECO:0000313" key="8">
    <source>
        <dbReference type="Proteomes" id="UP000297407"/>
    </source>
</evidence>
<feature type="signal peptide" evidence="5">
    <location>
        <begin position="1"/>
        <end position="25"/>
    </location>
</feature>
<feature type="active site" description="Proton acceptor" evidence="4">
    <location>
        <position position="406"/>
    </location>
</feature>
<gene>
    <name evidence="7" type="ORF">E4635_15485</name>
</gene>
<proteinExistence type="inferred from homology"/>
<dbReference type="InterPro" id="IPR000639">
    <property type="entry name" value="Epox_hydrolase-like"/>
</dbReference>
<feature type="active site" description="Nucleophile" evidence="4">
    <location>
        <position position="211"/>
    </location>
</feature>
<dbReference type="SUPFAM" id="SSF53474">
    <property type="entry name" value="alpha/beta-Hydrolases"/>
    <property type="match status" value="1"/>
</dbReference>
<dbReference type="RefSeq" id="WP_135527616.1">
    <property type="nucleotide sequence ID" value="NZ_SRLH01000010.1"/>
</dbReference>
<evidence type="ECO:0000256" key="2">
    <source>
        <dbReference type="ARBA" id="ARBA00022797"/>
    </source>
</evidence>
<evidence type="ECO:0000256" key="5">
    <source>
        <dbReference type="SAM" id="SignalP"/>
    </source>
</evidence>
<reference evidence="7 8" key="1">
    <citation type="submission" date="2019-04" db="EMBL/GenBank/DDBJ databases">
        <title>Flavobacterium sp. strain DS2-A Genome sequencing and assembly.</title>
        <authorList>
            <person name="Kim I."/>
        </authorList>
    </citation>
    <scope>NUCLEOTIDE SEQUENCE [LARGE SCALE GENOMIC DNA]</scope>
    <source>
        <strain evidence="7 8">DS2-A</strain>
    </source>
</reference>
<dbReference type="Gene3D" id="3.40.50.1820">
    <property type="entry name" value="alpha/beta hydrolase"/>
    <property type="match status" value="1"/>
</dbReference>
<feature type="domain" description="Epoxide hydrolase N-terminal" evidence="6">
    <location>
        <begin position="37"/>
        <end position="141"/>
    </location>
</feature>
<feature type="active site" description="Proton donor" evidence="4">
    <location>
        <position position="348"/>
    </location>
</feature>
<evidence type="ECO:0000256" key="1">
    <source>
        <dbReference type="ARBA" id="ARBA00010088"/>
    </source>
</evidence>
<dbReference type="AlphaFoldDB" id="A0A4Z0L2N8"/>
<dbReference type="PRINTS" id="PR00412">
    <property type="entry name" value="EPOXHYDRLASE"/>
</dbReference>
<keyword evidence="8" id="KW-1185">Reference proteome</keyword>
<sequence length="428" mass="47352">MKTTYNIAQMIFAGIMMMQFSFATAQSKPDVKNDESIRPFKVKIPEADVQDLKQRVLATKWPEKELANNASQGAELAKMQELAHYWGTDYNWRKAEAQLNAYPQFMTTIDGVEIHFIHVKSKHKNAMPLIISHGWPGSVFELTGVIAPLTDPTAYGGKKEDAFDLVIPSLPGFGFSGKPTEGGWNNDRIAKAWIVLMGRLGYDRYVAQGGDWGAGIVHSMALQAPKGLLAIHSNLPATLPNEAGMALGGNTVPDGFSEKERAAFNQLNNAIKSGGFIYKTTMEGRPQGVSYGLSDSPVGLASWIFLHPGFDNWSYGKNPGQLPTKDQVLDDISLYWLTNTAGSSAQIYWENRNISIISAGKMKSDQITIPVAVTTFPQDVYASPESWARRAYKNLIYFNEADRGGHFAAWEHPQLFAKELRAAFKPIR</sequence>
<dbReference type="Pfam" id="PF06441">
    <property type="entry name" value="EHN"/>
    <property type="match status" value="1"/>
</dbReference>
<accession>A0A4Z0L2N8</accession>